<reference evidence="2" key="1">
    <citation type="submission" date="2022-10" db="EMBL/GenBank/DDBJ databases">
        <title>Algoriphagus sp. a novel bacteria isolate from halophytes salicornia europaea.</title>
        <authorList>
            <person name="Peng Y."/>
            <person name="Jiang L."/>
            <person name="Lee J."/>
        </authorList>
    </citation>
    <scope>NUCLEOTIDE SEQUENCE</scope>
    <source>
        <strain evidence="2">TR-M5</strain>
    </source>
</reference>
<protein>
    <submittedName>
        <fullName evidence="2">Uncharacterized protein</fullName>
    </submittedName>
</protein>
<dbReference type="EMBL" id="CP110226">
    <property type="protein sequence ID" value="UZD21603.1"/>
    <property type="molecule type" value="Genomic_DNA"/>
</dbReference>
<dbReference type="PROSITE" id="PS51257">
    <property type="entry name" value="PROKAR_LIPOPROTEIN"/>
    <property type="match status" value="1"/>
</dbReference>
<organism evidence="2 3">
    <name type="scientific">Algoriphagus halophytocola</name>
    <dbReference type="NCBI Taxonomy" id="2991499"/>
    <lineage>
        <taxon>Bacteria</taxon>
        <taxon>Pseudomonadati</taxon>
        <taxon>Bacteroidota</taxon>
        <taxon>Cytophagia</taxon>
        <taxon>Cytophagales</taxon>
        <taxon>Cyclobacteriaceae</taxon>
        <taxon>Algoriphagus</taxon>
    </lineage>
</organism>
<proteinExistence type="predicted"/>
<keyword evidence="1" id="KW-0732">Signal</keyword>
<keyword evidence="3" id="KW-1185">Reference proteome</keyword>
<evidence type="ECO:0000313" key="2">
    <source>
        <dbReference type="EMBL" id="UZD21603.1"/>
    </source>
</evidence>
<sequence>MMLRLCSSFMWVIWGFALGLSSCAEPPKTTLEEKPYFDLKGFLEIQIDALDGTEVRKLSKIQDQEETVKVSYGREDWEEEFEVFTQADINNPSSVDSYQTSESASSLSHELKPKAKSKVKYIKVYFAGDKVERIELRIAEDNLFYASETLGELVMNTSTNLIDHYSIETTQKIWFLDPNNMSIKGDIEQ</sequence>
<feature type="chain" id="PRO_5046565475" evidence="1">
    <location>
        <begin position="25"/>
        <end position="189"/>
    </location>
</feature>
<dbReference type="RefSeq" id="WP_264808075.1">
    <property type="nucleotide sequence ID" value="NZ_CP110226.1"/>
</dbReference>
<gene>
    <name evidence="2" type="ORF">OM944_13130</name>
</gene>
<evidence type="ECO:0000313" key="3">
    <source>
        <dbReference type="Proteomes" id="UP001163156"/>
    </source>
</evidence>
<feature type="signal peptide" evidence="1">
    <location>
        <begin position="1"/>
        <end position="24"/>
    </location>
</feature>
<evidence type="ECO:0000256" key="1">
    <source>
        <dbReference type="SAM" id="SignalP"/>
    </source>
</evidence>
<accession>A0ABY6MDJ4</accession>
<name>A0ABY6MDJ4_9BACT</name>
<dbReference type="Proteomes" id="UP001163156">
    <property type="component" value="Chromosome"/>
</dbReference>